<comment type="cofactor">
    <cofactor evidence="3">
        <name>Zn(2+)</name>
        <dbReference type="ChEBI" id="CHEBI:29105"/>
    </cofactor>
    <text evidence="3">Binds 2 Zn(2+) ions.</text>
</comment>
<gene>
    <name evidence="6" type="primary">Dana\GF21914</name>
    <name evidence="6" type="synonym">dana_GLEANR_5916</name>
    <name evidence="6" type="ORF">GF21914</name>
</gene>
<dbReference type="Pfam" id="PF00245">
    <property type="entry name" value="Alk_phosphatase"/>
    <property type="match status" value="1"/>
</dbReference>
<feature type="active site" description="Phosphoserine intermediate" evidence="2">
    <location>
        <position position="125"/>
    </location>
</feature>
<organism evidence="6 7">
    <name type="scientific">Drosophila ananassae</name>
    <name type="common">Fruit fly</name>
    <dbReference type="NCBI Taxonomy" id="7217"/>
    <lineage>
        <taxon>Eukaryota</taxon>
        <taxon>Metazoa</taxon>
        <taxon>Ecdysozoa</taxon>
        <taxon>Arthropoda</taxon>
        <taxon>Hexapoda</taxon>
        <taxon>Insecta</taxon>
        <taxon>Pterygota</taxon>
        <taxon>Neoptera</taxon>
        <taxon>Endopterygota</taxon>
        <taxon>Diptera</taxon>
        <taxon>Brachycera</taxon>
        <taxon>Muscomorpha</taxon>
        <taxon>Ephydroidea</taxon>
        <taxon>Drosophilidae</taxon>
        <taxon>Drosophila</taxon>
        <taxon>Sophophora</taxon>
    </lineage>
</organism>
<dbReference type="SUPFAM" id="SSF53649">
    <property type="entry name" value="Alkaline phosphatase-like"/>
    <property type="match status" value="1"/>
</dbReference>
<evidence type="ECO:0000256" key="2">
    <source>
        <dbReference type="PIRSR" id="PIRSR601952-1"/>
    </source>
</evidence>
<dbReference type="GO" id="GO:0004035">
    <property type="term" value="F:alkaline phosphatase activity"/>
    <property type="evidence" value="ECO:0007669"/>
    <property type="project" value="UniProtKB-EC"/>
</dbReference>
<dbReference type="EMBL" id="CH902632">
    <property type="protein sequence ID" value="EDV32870.1"/>
    <property type="molecule type" value="Genomic_DNA"/>
</dbReference>
<evidence type="ECO:0000256" key="1">
    <source>
        <dbReference type="ARBA" id="ARBA00012647"/>
    </source>
</evidence>
<evidence type="ECO:0000313" key="7">
    <source>
        <dbReference type="Proteomes" id="UP000007801"/>
    </source>
</evidence>
<dbReference type="KEGG" id="dan:6504584"/>
<dbReference type="InterPro" id="IPR017850">
    <property type="entry name" value="Alkaline_phosphatase_core_sf"/>
</dbReference>
<dbReference type="PANTHER" id="PTHR11596:SF91">
    <property type="entry name" value="ALKALINE PHOSPHATASE-RELATED"/>
    <property type="match status" value="1"/>
</dbReference>
<sequence>MSSWTRHWLILQLLLPVLLQAHLHTEGKQPSEGGEESAGYWHRQAQEQLRERLARTRDYASDSRRARNVVILLGDGLSVTTMTAARILKGQRQGRRGEDSRLAVEEFPFAGLCKTYCVDEQTPDSACTATAYLGGVKTLSGTVGQSVSGEPVESLLQWAQKMGKATGVVTTTRLTDASPAGAYAHVAKRAEELEIARQLVEEEPGRNFEVILGGGLGKFSMERRDDKDLLAIWREQNPDGCFARNMAELRNCSNAAGKLLGIFGDNHMPYHMAAYKDQPRLKEMAVAAIEKLAKRDQETGEDHGFVVFIEGGRIDHGHHETRVGYALDEMLEFDAAVETVLKMTDPKETLVVVTADHSHTLSMAGYSRRGTPIMGMDEQQQRDVDGVPYSTLNYAIGKWQSLDKDGKRESPGKTLGPTSYTPSYIHGRKGAHSGEDVAVFAIGPQAHLFGGVMEQNLLPHLMGYAACLGDGVTFCNQNHVPG</sequence>
<evidence type="ECO:0000256" key="4">
    <source>
        <dbReference type="RuleBase" id="RU003946"/>
    </source>
</evidence>
<dbReference type="AlphaFoldDB" id="B3MZ26"/>
<dbReference type="CTD" id="32496"/>
<dbReference type="EC" id="3.1.3.1" evidence="1"/>
<dbReference type="STRING" id="7217.B3MZ26"/>
<dbReference type="InterPro" id="IPR001952">
    <property type="entry name" value="Alkaline_phosphatase"/>
</dbReference>
<dbReference type="Gene3D" id="3.40.720.10">
    <property type="entry name" value="Alkaline Phosphatase, subunit A"/>
    <property type="match status" value="1"/>
</dbReference>
<dbReference type="Proteomes" id="UP000007801">
    <property type="component" value="Unassembled WGS sequence"/>
</dbReference>
<dbReference type="CDD" id="cd16012">
    <property type="entry name" value="ALP"/>
    <property type="match status" value="1"/>
</dbReference>
<reference evidence="6 7" key="1">
    <citation type="journal article" date="2007" name="Nature">
        <title>Evolution of genes and genomes on the Drosophila phylogeny.</title>
        <authorList>
            <consortium name="Drosophila 12 Genomes Consortium"/>
            <person name="Clark A.G."/>
            <person name="Eisen M.B."/>
            <person name="Smith D.R."/>
            <person name="Bergman C.M."/>
            <person name="Oliver B."/>
            <person name="Markow T.A."/>
            <person name="Kaufman T.C."/>
            <person name="Kellis M."/>
            <person name="Gelbart W."/>
            <person name="Iyer V.N."/>
            <person name="Pollard D.A."/>
            <person name="Sackton T.B."/>
            <person name="Larracuente A.M."/>
            <person name="Singh N.D."/>
            <person name="Abad J.P."/>
            <person name="Abt D.N."/>
            <person name="Adryan B."/>
            <person name="Aguade M."/>
            <person name="Akashi H."/>
            <person name="Anderson W.W."/>
            <person name="Aquadro C.F."/>
            <person name="Ardell D.H."/>
            <person name="Arguello R."/>
            <person name="Artieri C.G."/>
            <person name="Barbash D.A."/>
            <person name="Barker D."/>
            <person name="Barsanti P."/>
            <person name="Batterham P."/>
            <person name="Batzoglou S."/>
            <person name="Begun D."/>
            <person name="Bhutkar A."/>
            <person name="Blanco E."/>
            <person name="Bosak S.A."/>
            <person name="Bradley R.K."/>
            <person name="Brand A.D."/>
            <person name="Brent M.R."/>
            <person name="Brooks A.N."/>
            <person name="Brown R.H."/>
            <person name="Butlin R.K."/>
            <person name="Caggese C."/>
            <person name="Calvi B.R."/>
            <person name="Bernardo de Carvalho A."/>
            <person name="Caspi A."/>
            <person name="Castrezana S."/>
            <person name="Celniker S.E."/>
            <person name="Chang J.L."/>
            <person name="Chapple C."/>
            <person name="Chatterji S."/>
            <person name="Chinwalla A."/>
            <person name="Civetta A."/>
            <person name="Clifton S.W."/>
            <person name="Comeron J.M."/>
            <person name="Costello J.C."/>
            <person name="Coyne J.A."/>
            <person name="Daub J."/>
            <person name="David R.G."/>
            <person name="Delcher A.L."/>
            <person name="Delehaunty K."/>
            <person name="Do C.B."/>
            <person name="Ebling H."/>
            <person name="Edwards K."/>
            <person name="Eickbush T."/>
            <person name="Evans J.D."/>
            <person name="Filipski A."/>
            <person name="Findeiss S."/>
            <person name="Freyhult E."/>
            <person name="Fulton L."/>
            <person name="Fulton R."/>
            <person name="Garcia A.C."/>
            <person name="Gardiner A."/>
            <person name="Garfield D.A."/>
            <person name="Garvin B.E."/>
            <person name="Gibson G."/>
            <person name="Gilbert D."/>
            <person name="Gnerre S."/>
            <person name="Godfrey J."/>
            <person name="Good R."/>
            <person name="Gotea V."/>
            <person name="Gravely B."/>
            <person name="Greenberg A.J."/>
            <person name="Griffiths-Jones S."/>
            <person name="Gross S."/>
            <person name="Guigo R."/>
            <person name="Gustafson E.A."/>
            <person name="Haerty W."/>
            <person name="Hahn M.W."/>
            <person name="Halligan D.L."/>
            <person name="Halpern A.L."/>
            <person name="Halter G.M."/>
            <person name="Han M.V."/>
            <person name="Heger A."/>
            <person name="Hillier L."/>
            <person name="Hinrichs A.S."/>
            <person name="Holmes I."/>
            <person name="Hoskins R.A."/>
            <person name="Hubisz M.J."/>
            <person name="Hultmark D."/>
            <person name="Huntley M.A."/>
            <person name="Jaffe D.B."/>
            <person name="Jagadeeshan S."/>
            <person name="Jeck W.R."/>
            <person name="Johnson J."/>
            <person name="Jones C.D."/>
            <person name="Jordan W.C."/>
            <person name="Karpen G.H."/>
            <person name="Kataoka E."/>
            <person name="Keightley P.D."/>
            <person name="Kheradpour P."/>
            <person name="Kirkness E.F."/>
            <person name="Koerich L.B."/>
            <person name="Kristiansen K."/>
            <person name="Kudrna D."/>
            <person name="Kulathinal R.J."/>
            <person name="Kumar S."/>
            <person name="Kwok R."/>
            <person name="Lander E."/>
            <person name="Langley C.H."/>
            <person name="Lapoint R."/>
            <person name="Lazzaro B.P."/>
            <person name="Lee S.J."/>
            <person name="Levesque L."/>
            <person name="Li R."/>
            <person name="Lin C.F."/>
            <person name="Lin M.F."/>
            <person name="Lindblad-Toh K."/>
            <person name="Llopart A."/>
            <person name="Long M."/>
            <person name="Low L."/>
            <person name="Lozovsky E."/>
            <person name="Lu J."/>
            <person name="Luo M."/>
            <person name="Machado C.A."/>
            <person name="Makalowski W."/>
            <person name="Marzo M."/>
            <person name="Matsuda M."/>
            <person name="Matzkin L."/>
            <person name="McAllister B."/>
            <person name="McBride C.S."/>
            <person name="McKernan B."/>
            <person name="McKernan K."/>
            <person name="Mendez-Lago M."/>
            <person name="Minx P."/>
            <person name="Mollenhauer M.U."/>
            <person name="Montooth K."/>
            <person name="Mount S.M."/>
            <person name="Mu X."/>
            <person name="Myers E."/>
            <person name="Negre B."/>
            <person name="Newfeld S."/>
            <person name="Nielsen R."/>
            <person name="Noor M.A."/>
            <person name="O'Grady P."/>
            <person name="Pachter L."/>
            <person name="Papaceit M."/>
            <person name="Parisi M.J."/>
            <person name="Parisi M."/>
            <person name="Parts L."/>
            <person name="Pedersen J.S."/>
            <person name="Pesole G."/>
            <person name="Phillippy A.M."/>
            <person name="Ponting C.P."/>
            <person name="Pop M."/>
            <person name="Porcelli D."/>
            <person name="Powell J.R."/>
            <person name="Prohaska S."/>
            <person name="Pruitt K."/>
            <person name="Puig M."/>
            <person name="Quesneville H."/>
            <person name="Ram K.R."/>
            <person name="Rand D."/>
            <person name="Rasmussen M.D."/>
            <person name="Reed L.K."/>
            <person name="Reenan R."/>
            <person name="Reily A."/>
            <person name="Remington K.A."/>
            <person name="Rieger T.T."/>
            <person name="Ritchie M.G."/>
            <person name="Robin C."/>
            <person name="Rogers Y.H."/>
            <person name="Rohde C."/>
            <person name="Rozas J."/>
            <person name="Rubenfield M.J."/>
            <person name="Ruiz A."/>
            <person name="Russo S."/>
            <person name="Salzberg S.L."/>
            <person name="Sanchez-Gracia A."/>
            <person name="Saranga D.J."/>
            <person name="Sato H."/>
            <person name="Schaeffer S.W."/>
            <person name="Schatz M.C."/>
            <person name="Schlenke T."/>
            <person name="Schwartz R."/>
            <person name="Segarra C."/>
            <person name="Singh R.S."/>
            <person name="Sirot L."/>
            <person name="Sirota M."/>
            <person name="Sisneros N.B."/>
            <person name="Smith C.D."/>
            <person name="Smith T.F."/>
            <person name="Spieth J."/>
            <person name="Stage D.E."/>
            <person name="Stark A."/>
            <person name="Stephan W."/>
            <person name="Strausberg R.L."/>
            <person name="Strempel S."/>
            <person name="Sturgill D."/>
            <person name="Sutton G."/>
            <person name="Sutton G.G."/>
            <person name="Tao W."/>
            <person name="Teichmann S."/>
            <person name="Tobari Y.N."/>
            <person name="Tomimura Y."/>
            <person name="Tsolas J.M."/>
            <person name="Valente V.L."/>
            <person name="Venter E."/>
            <person name="Venter J.C."/>
            <person name="Vicario S."/>
            <person name="Vieira F.G."/>
            <person name="Vilella A.J."/>
            <person name="Villasante A."/>
            <person name="Walenz B."/>
            <person name="Wang J."/>
            <person name="Wasserman M."/>
            <person name="Watts T."/>
            <person name="Wilson D."/>
            <person name="Wilson R.K."/>
            <person name="Wing R.A."/>
            <person name="Wolfner M.F."/>
            <person name="Wong A."/>
            <person name="Wong G.K."/>
            <person name="Wu C.I."/>
            <person name="Wu G."/>
            <person name="Yamamoto D."/>
            <person name="Yang H.P."/>
            <person name="Yang S.P."/>
            <person name="Yorke J.A."/>
            <person name="Yoshida K."/>
            <person name="Zdobnov E."/>
            <person name="Zhang P."/>
            <person name="Zhang Y."/>
            <person name="Zimin A.V."/>
            <person name="Baldwin J."/>
            <person name="Abdouelleil A."/>
            <person name="Abdulkadir J."/>
            <person name="Abebe A."/>
            <person name="Abera B."/>
            <person name="Abreu J."/>
            <person name="Acer S.C."/>
            <person name="Aftuck L."/>
            <person name="Alexander A."/>
            <person name="An P."/>
            <person name="Anderson E."/>
            <person name="Anderson S."/>
            <person name="Arachi H."/>
            <person name="Azer M."/>
            <person name="Bachantsang P."/>
            <person name="Barry A."/>
            <person name="Bayul T."/>
            <person name="Berlin A."/>
            <person name="Bessette D."/>
            <person name="Bloom T."/>
            <person name="Blye J."/>
            <person name="Boguslavskiy L."/>
            <person name="Bonnet C."/>
            <person name="Boukhgalter B."/>
            <person name="Bourzgui I."/>
            <person name="Brown A."/>
            <person name="Cahill P."/>
            <person name="Channer S."/>
            <person name="Cheshatsang Y."/>
            <person name="Chuda L."/>
            <person name="Citroen M."/>
            <person name="Collymore A."/>
            <person name="Cooke P."/>
            <person name="Costello M."/>
            <person name="D'Aco K."/>
            <person name="Daza R."/>
            <person name="De Haan G."/>
            <person name="DeGray S."/>
            <person name="DeMaso C."/>
            <person name="Dhargay N."/>
            <person name="Dooley K."/>
            <person name="Dooley E."/>
            <person name="Doricent M."/>
            <person name="Dorje P."/>
            <person name="Dorjee K."/>
            <person name="Dupes A."/>
            <person name="Elong R."/>
            <person name="Falk J."/>
            <person name="Farina A."/>
            <person name="Faro S."/>
            <person name="Ferguson D."/>
            <person name="Fisher S."/>
            <person name="Foley C.D."/>
            <person name="Franke A."/>
            <person name="Friedrich D."/>
            <person name="Gadbois L."/>
            <person name="Gearin G."/>
            <person name="Gearin C.R."/>
            <person name="Giannoukos G."/>
            <person name="Goode T."/>
            <person name="Graham J."/>
            <person name="Grandbois E."/>
            <person name="Grewal S."/>
            <person name="Gyaltsen K."/>
            <person name="Hafez N."/>
            <person name="Hagos B."/>
            <person name="Hall J."/>
            <person name="Henson C."/>
            <person name="Hollinger A."/>
            <person name="Honan T."/>
            <person name="Huard M.D."/>
            <person name="Hughes L."/>
            <person name="Hurhula B."/>
            <person name="Husby M.E."/>
            <person name="Kamat A."/>
            <person name="Kanga B."/>
            <person name="Kashin S."/>
            <person name="Khazanovich D."/>
            <person name="Kisner P."/>
            <person name="Lance K."/>
            <person name="Lara M."/>
            <person name="Lee W."/>
            <person name="Lennon N."/>
            <person name="Letendre F."/>
            <person name="LeVine R."/>
            <person name="Lipovsky A."/>
            <person name="Liu X."/>
            <person name="Liu J."/>
            <person name="Liu S."/>
            <person name="Lokyitsang T."/>
            <person name="Lokyitsang Y."/>
            <person name="Lubonja R."/>
            <person name="Lui A."/>
            <person name="MacDonald P."/>
            <person name="Magnisalis V."/>
            <person name="Maru K."/>
            <person name="Matthews C."/>
            <person name="McCusker W."/>
            <person name="McDonough S."/>
            <person name="Mehta T."/>
            <person name="Meldrim J."/>
            <person name="Meneus L."/>
            <person name="Mihai O."/>
            <person name="Mihalev A."/>
            <person name="Mihova T."/>
            <person name="Mittelman R."/>
            <person name="Mlenga V."/>
            <person name="Montmayeur A."/>
            <person name="Mulrain L."/>
            <person name="Navidi A."/>
            <person name="Naylor J."/>
            <person name="Negash T."/>
            <person name="Nguyen T."/>
            <person name="Nguyen N."/>
            <person name="Nicol R."/>
            <person name="Norbu C."/>
            <person name="Norbu N."/>
            <person name="Novod N."/>
            <person name="O'Neill B."/>
            <person name="Osman S."/>
            <person name="Markiewicz E."/>
            <person name="Oyono O.L."/>
            <person name="Patti C."/>
            <person name="Phunkhang P."/>
            <person name="Pierre F."/>
            <person name="Priest M."/>
            <person name="Raghuraman S."/>
            <person name="Rege F."/>
            <person name="Reyes R."/>
            <person name="Rise C."/>
            <person name="Rogov P."/>
            <person name="Ross K."/>
            <person name="Ryan E."/>
            <person name="Settipalli S."/>
            <person name="Shea T."/>
            <person name="Sherpa N."/>
            <person name="Shi L."/>
            <person name="Shih D."/>
            <person name="Sparrow T."/>
            <person name="Spaulding J."/>
            <person name="Stalker J."/>
            <person name="Stange-Thomann N."/>
            <person name="Stavropoulos S."/>
            <person name="Stone C."/>
            <person name="Strader C."/>
            <person name="Tesfaye S."/>
            <person name="Thomson T."/>
            <person name="Thoulutsang Y."/>
            <person name="Thoulutsang D."/>
            <person name="Topham K."/>
            <person name="Topping I."/>
            <person name="Tsamla T."/>
            <person name="Vassiliev H."/>
            <person name="Vo A."/>
            <person name="Wangchuk T."/>
            <person name="Wangdi T."/>
            <person name="Weiand M."/>
            <person name="Wilkinson J."/>
            <person name="Wilson A."/>
            <person name="Yadav S."/>
            <person name="Young G."/>
            <person name="Yu Q."/>
            <person name="Zembek L."/>
            <person name="Zhong D."/>
            <person name="Zimmer A."/>
            <person name="Zwirko Z."/>
            <person name="Jaffe D.B."/>
            <person name="Alvarez P."/>
            <person name="Brockman W."/>
            <person name="Butler J."/>
            <person name="Chin C."/>
            <person name="Gnerre S."/>
            <person name="Grabherr M."/>
            <person name="Kleber M."/>
            <person name="Mauceli E."/>
            <person name="MacCallum I."/>
        </authorList>
    </citation>
    <scope>NUCLEOTIDE SEQUENCE [LARGE SCALE GENOMIC DNA]</scope>
    <source>
        <strain evidence="7">Tucson 14024-0371.13</strain>
    </source>
</reference>
<name>B3MZ26_DROAN</name>
<feature type="binding site" evidence="3">
    <location>
        <position position="176"/>
    </location>
    <ligand>
        <name>Mg(2+)</name>
        <dbReference type="ChEBI" id="CHEBI:18420"/>
    </ligand>
</feature>
<dbReference type="SMR" id="B3MZ26"/>
<feature type="binding site" evidence="3">
    <location>
        <position position="310"/>
    </location>
    <ligand>
        <name>Mg(2+)</name>
        <dbReference type="ChEBI" id="CHEBI:18420"/>
    </ligand>
</feature>
<keyword evidence="5" id="KW-0732">Signal</keyword>
<keyword evidence="6" id="KW-0378">Hydrolase</keyword>
<proteinExistence type="inferred from homology"/>
<feature type="binding site" evidence="3">
    <location>
        <position position="315"/>
    </location>
    <ligand>
        <name>Zn(2+)</name>
        <dbReference type="ChEBI" id="CHEBI:29105"/>
        <label>2</label>
    </ligand>
</feature>
<dbReference type="PhylomeDB" id="B3MZ26"/>
<dbReference type="HOGENOM" id="CLU_008539_4_0_1"/>
<feature type="binding site" evidence="3">
    <location>
        <position position="75"/>
    </location>
    <ligand>
        <name>Zn(2+)</name>
        <dbReference type="ChEBI" id="CHEBI:29105"/>
        <label>2</label>
    </ligand>
</feature>
<accession>B3MZ26</accession>
<dbReference type="PRINTS" id="PR00113">
    <property type="entry name" value="ALKPHPHTASE"/>
</dbReference>
<dbReference type="OMA" id="YAIGKWQ"/>
<feature type="binding site" evidence="3">
    <location>
        <position position="178"/>
    </location>
    <ligand>
        <name>Mg(2+)</name>
        <dbReference type="ChEBI" id="CHEBI:18420"/>
    </ligand>
</feature>
<comment type="similarity">
    <text evidence="4">Belongs to the alkaline phosphatase family.</text>
</comment>
<dbReference type="GeneID" id="6504584"/>
<keyword evidence="3" id="KW-0460">Magnesium</keyword>
<dbReference type="eggNOG" id="KOG4126">
    <property type="taxonomic scope" value="Eukaryota"/>
</dbReference>
<feature type="binding site" evidence="3">
    <location>
        <position position="357"/>
    </location>
    <ligand>
        <name>Zn(2+)</name>
        <dbReference type="ChEBI" id="CHEBI:29105"/>
        <label>2</label>
    </ligand>
</feature>
<feature type="signal peptide" evidence="5">
    <location>
        <begin position="1"/>
        <end position="21"/>
    </location>
</feature>
<feature type="binding site" evidence="3">
    <location>
        <position position="319"/>
    </location>
    <ligand>
        <name>Zn(2+)</name>
        <dbReference type="ChEBI" id="CHEBI:29105"/>
        <label>2</label>
    </ligand>
</feature>
<dbReference type="OrthoDB" id="5818554at2759"/>
<evidence type="ECO:0000313" key="6">
    <source>
        <dbReference type="EMBL" id="EDV32870.1"/>
    </source>
</evidence>
<keyword evidence="3" id="KW-0862">Zinc</keyword>
<keyword evidence="7" id="KW-1185">Reference proteome</keyword>
<feature type="binding site" evidence="3">
    <location>
        <position position="75"/>
    </location>
    <ligand>
        <name>Mg(2+)</name>
        <dbReference type="ChEBI" id="CHEBI:18420"/>
    </ligand>
</feature>
<protein>
    <recommendedName>
        <fullName evidence="1">alkaline phosphatase</fullName>
        <ecNumber evidence="1">3.1.3.1</ecNumber>
    </recommendedName>
</protein>
<dbReference type="PANTHER" id="PTHR11596">
    <property type="entry name" value="ALKALINE PHOSPHATASE"/>
    <property type="match status" value="1"/>
</dbReference>
<dbReference type="GO" id="GO:0046872">
    <property type="term" value="F:metal ion binding"/>
    <property type="evidence" value="ECO:0007669"/>
    <property type="project" value="UniProtKB-KW"/>
</dbReference>
<dbReference type="SMART" id="SM00098">
    <property type="entry name" value="alkPPc"/>
    <property type="match status" value="1"/>
</dbReference>
<evidence type="ECO:0000256" key="5">
    <source>
        <dbReference type="SAM" id="SignalP"/>
    </source>
</evidence>
<feature type="binding site" evidence="3">
    <location>
        <position position="432"/>
    </location>
    <ligand>
        <name>Zn(2+)</name>
        <dbReference type="ChEBI" id="CHEBI:29105"/>
        <label>2</label>
    </ligand>
</feature>
<keyword evidence="3" id="KW-0479">Metal-binding</keyword>
<dbReference type="InParanoid" id="B3MZ26"/>
<evidence type="ECO:0000256" key="3">
    <source>
        <dbReference type="PIRSR" id="PIRSR601952-2"/>
    </source>
</evidence>
<comment type="cofactor">
    <cofactor evidence="3">
        <name>Mg(2+)</name>
        <dbReference type="ChEBI" id="CHEBI:18420"/>
    </cofactor>
    <text evidence="3">Binds 1 Mg(2+) ion.</text>
</comment>
<feature type="binding site" evidence="3">
    <location>
        <position position="356"/>
    </location>
    <ligand>
        <name>Zn(2+)</name>
        <dbReference type="ChEBI" id="CHEBI:29105"/>
        <label>2</label>
    </ligand>
</feature>
<dbReference type="FunCoup" id="B3MZ26">
    <property type="interactions" value="148"/>
</dbReference>
<feature type="chain" id="PRO_5002791386" description="alkaline phosphatase" evidence="5">
    <location>
        <begin position="22"/>
        <end position="482"/>
    </location>
</feature>